<accession>A0A7K3PPH9</accession>
<proteinExistence type="predicted"/>
<organism evidence="1 2">
    <name type="scientific">Streptomyces coelicoflavus</name>
    <dbReference type="NCBI Taxonomy" id="285562"/>
    <lineage>
        <taxon>Bacteria</taxon>
        <taxon>Bacillati</taxon>
        <taxon>Actinomycetota</taxon>
        <taxon>Actinomycetes</taxon>
        <taxon>Kitasatosporales</taxon>
        <taxon>Streptomycetaceae</taxon>
        <taxon>Streptomyces</taxon>
    </lineage>
</organism>
<dbReference type="AlphaFoldDB" id="A0A7K3PPH9"/>
<evidence type="ECO:0000313" key="2">
    <source>
        <dbReference type="Proteomes" id="UP000470446"/>
    </source>
</evidence>
<name>A0A7K3PPH9_9ACTN</name>
<dbReference type="Proteomes" id="UP000470446">
    <property type="component" value="Unassembled WGS sequence"/>
</dbReference>
<gene>
    <name evidence="1" type="ORF">G3I32_23825</name>
</gene>
<reference evidence="1 2" key="1">
    <citation type="submission" date="2020-01" db="EMBL/GenBank/DDBJ databases">
        <title>Insect and environment-associated Actinomycetes.</title>
        <authorList>
            <person name="Currrie C."/>
            <person name="Chevrette M."/>
            <person name="Carlson C."/>
            <person name="Stubbendieck R."/>
            <person name="Wendt-Pienkowski E."/>
        </authorList>
    </citation>
    <scope>NUCLEOTIDE SEQUENCE [LARGE SCALE GENOMIC DNA]</scope>
    <source>
        <strain evidence="1 2">SID14163</strain>
    </source>
</reference>
<dbReference type="EMBL" id="JAAGMA010000637">
    <property type="protein sequence ID" value="NEB11833.1"/>
    <property type="molecule type" value="Genomic_DNA"/>
</dbReference>
<sequence length="99" mass="11015">MHGPAVPENQPRLCRALERRAELERRAVEAVVRAFSDGEPTDTEPSEAYGDLRLDTVEADGDGVILHLTDSCGRHFLDGYWPAVRFDDAHDVVRVTVEA</sequence>
<protein>
    <recommendedName>
        <fullName evidence="3">Nuclear transport factor 2 family protein</fullName>
    </recommendedName>
</protein>
<dbReference type="RefSeq" id="WP_164246893.1">
    <property type="nucleotide sequence ID" value="NZ_JAAGMA010000637.1"/>
</dbReference>
<comment type="caution">
    <text evidence="1">The sequence shown here is derived from an EMBL/GenBank/DDBJ whole genome shotgun (WGS) entry which is preliminary data.</text>
</comment>
<evidence type="ECO:0000313" key="1">
    <source>
        <dbReference type="EMBL" id="NEB11833.1"/>
    </source>
</evidence>
<evidence type="ECO:0008006" key="3">
    <source>
        <dbReference type="Google" id="ProtNLM"/>
    </source>
</evidence>